<feature type="transmembrane region" description="Helical" evidence="6">
    <location>
        <begin position="272"/>
        <end position="293"/>
    </location>
</feature>
<evidence type="ECO:0000313" key="9">
    <source>
        <dbReference type="Proteomes" id="UP000244677"/>
    </source>
</evidence>
<feature type="domain" description="Histidine kinase" evidence="7">
    <location>
        <begin position="313"/>
        <end position="532"/>
    </location>
</feature>
<dbReference type="Pfam" id="PF02518">
    <property type="entry name" value="HATPase_c"/>
    <property type="match status" value="1"/>
</dbReference>
<dbReference type="SMART" id="SM00388">
    <property type="entry name" value="HisKA"/>
    <property type="match status" value="1"/>
</dbReference>
<dbReference type="PANTHER" id="PTHR42878:SF13">
    <property type="entry name" value="HISTIDINE KINASE"/>
    <property type="match status" value="1"/>
</dbReference>
<dbReference type="OrthoDB" id="1933776at2"/>
<keyword evidence="6" id="KW-0812">Transmembrane</keyword>
<evidence type="ECO:0000256" key="6">
    <source>
        <dbReference type="SAM" id="Phobius"/>
    </source>
</evidence>
<dbReference type="InterPro" id="IPR036097">
    <property type="entry name" value="HisK_dim/P_sf"/>
</dbReference>
<keyword evidence="6" id="KW-1133">Transmembrane helix</keyword>
<reference evidence="8 9" key="1">
    <citation type="submission" date="2017-04" db="EMBL/GenBank/DDBJ databases">
        <title>Complete genome sequence of Flavobacterium kingsejong AJ004.</title>
        <authorList>
            <person name="Lee P.C."/>
        </authorList>
    </citation>
    <scope>NUCLEOTIDE SEQUENCE [LARGE SCALE GENOMIC DNA]</scope>
    <source>
        <strain evidence="8 9">AJ004</strain>
    </source>
</reference>
<proteinExistence type="predicted"/>
<dbReference type="SUPFAM" id="SSF47384">
    <property type="entry name" value="Homodimeric domain of signal transducing histidine kinase"/>
    <property type="match status" value="1"/>
</dbReference>
<keyword evidence="5 8" id="KW-0418">Kinase</keyword>
<evidence type="ECO:0000313" key="8">
    <source>
        <dbReference type="EMBL" id="AWG27367.1"/>
    </source>
</evidence>
<evidence type="ECO:0000256" key="5">
    <source>
        <dbReference type="ARBA" id="ARBA00022777"/>
    </source>
</evidence>
<dbReference type="GO" id="GO:0030295">
    <property type="term" value="F:protein kinase activator activity"/>
    <property type="evidence" value="ECO:0007669"/>
    <property type="project" value="TreeGrafter"/>
</dbReference>
<keyword evidence="9" id="KW-1185">Reference proteome</keyword>
<dbReference type="GO" id="GO:0000155">
    <property type="term" value="F:phosphorelay sensor kinase activity"/>
    <property type="evidence" value="ECO:0007669"/>
    <property type="project" value="InterPro"/>
</dbReference>
<dbReference type="PANTHER" id="PTHR42878">
    <property type="entry name" value="TWO-COMPONENT HISTIDINE KINASE"/>
    <property type="match status" value="1"/>
</dbReference>
<dbReference type="SUPFAM" id="SSF55874">
    <property type="entry name" value="ATPase domain of HSP90 chaperone/DNA topoisomerase II/histidine kinase"/>
    <property type="match status" value="1"/>
</dbReference>
<keyword evidence="6" id="KW-0472">Membrane</keyword>
<dbReference type="Gene3D" id="1.10.287.130">
    <property type="match status" value="1"/>
</dbReference>
<evidence type="ECO:0000259" key="7">
    <source>
        <dbReference type="PROSITE" id="PS50109"/>
    </source>
</evidence>
<dbReference type="InterPro" id="IPR036890">
    <property type="entry name" value="HATPase_C_sf"/>
</dbReference>
<dbReference type="Pfam" id="PF00512">
    <property type="entry name" value="HisKA"/>
    <property type="match status" value="1"/>
</dbReference>
<dbReference type="Gene3D" id="3.30.565.10">
    <property type="entry name" value="Histidine kinase-like ATPase, C-terminal domain"/>
    <property type="match status" value="1"/>
</dbReference>
<accession>A0A2S1LUD4</accession>
<dbReference type="InterPro" id="IPR050351">
    <property type="entry name" value="BphY/WalK/GraS-like"/>
</dbReference>
<evidence type="ECO:0000256" key="1">
    <source>
        <dbReference type="ARBA" id="ARBA00000085"/>
    </source>
</evidence>
<keyword evidence="3" id="KW-0597">Phosphoprotein</keyword>
<dbReference type="GO" id="GO:0007234">
    <property type="term" value="P:osmosensory signaling via phosphorelay pathway"/>
    <property type="evidence" value="ECO:0007669"/>
    <property type="project" value="TreeGrafter"/>
</dbReference>
<feature type="transmembrane region" description="Helical" evidence="6">
    <location>
        <begin position="6"/>
        <end position="28"/>
    </location>
</feature>
<comment type="catalytic activity">
    <reaction evidence="1">
        <text>ATP + protein L-histidine = ADP + protein N-phospho-L-histidine.</text>
        <dbReference type="EC" id="2.7.13.3"/>
    </reaction>
</comment>
<dbReference type="CDD" id="cd00075">
    <property type="entry name" value="HATPase"/>
    <property type="match status" value="1"/>
</dbReference>
<dbReference type="CDD" id="cd00082">
    <property type="entry name" value="HisKA"/>
    <property type="match status" value="1"/>
</dbReference>
<dbReference type="KEGG" id="fki:FK004_15855"/>
<dbReference type="InterPro" id="IPR003661">
    <property type="entry name" value="HisK_dim/P_dom"/>
</dbReference>
<organism evidence="8 9">
    <name type="scientific">Flavobacterium kingsejongi</name>
    <dbReference type="NCBI Taxonomy" id="1678728"/>
    <lineage>
        <taxon>Bacteria</taxon>
        <taxon>Pseudomonadati</taxon>
        <taxon>Bacteroidota</taxon>
        <taxon>Flavobacteriia</taxon>
        <taxon>Flavobacteriales</taxon>
        <taxon>Flavobacteriaceae</taxon>
        <taxon>Flavobacterium</taxon>
    </lineage>
</organism>
<dbReference type="Proteomes" id="UP000244677">
    <property type="component" value="Chromosome"/>
</dbReference>
<evidence type="ECO:0000256" key="3">
    <source>
        <dbReference type="ARBA" id="ARBA00022553"/>
    </source>
</evidence>
<gene>
    <name evidence="8" type="ORF">FK004_15855</name>
</gene>
<evidence type="ECO:0000256" key="2">
    <source>
        <dbReference type="ARBA" id="ARBA00012438"/>
    </source>
</evidence>
<dbReference type="RefSeq" id="WP_108738876.1">
    <property type="nucleotide sequence ID" value="NZ_CP020919.1"/>
</dbReference>
<name>A0A2S1LUD4_9FLAO</name>
<dbReference type="InterPro" id="IPR004358">
    <property type="entry name" value="Sig_transdc_His_kin-like_C"/>
</dbReference>
<dbReference type="PRINTS" id="PR00344">
    <property type="entry name" value="BCTRLSENSOR"/>
</dbReference>
<keyword evidence="4" id="KW-0808">Transferase</keyword>
<dbReference type="InterPro" id="IPR005467">
    <property type="entry name" value="His_kinase_dom"/>
</dbReference>
<dbReference type="InterPro" id="IPR003594">
    <property type="entry name" value="HATPase_dom"/>
</dbReference>
<dbReference type="SMART" id="SM00387">
    <property type="entry name" value="HATPase_c"/>
    <property type="match status" value="1"/>
</dbReference>
<sequence length="532" mass="61142">MNKTLFRLLAILMSLSLIGIILVQVYWINSSLKINEEQFKYHVKQVIGNVADKLQDQEAYSFTLKYNQLKDSIGKTPEKSDFLEFGYYQRDSRTNETIIYSNSIIPEDYNINSSFFDKNFDRKKSDTIKLKNYVSKRVTEVYNGAHIDNNNIQRSATPDLKIEKTGNLEILEKAQFEIAFKDIAAAIPIQDRVSKEKLEALLKKELNEYGVKTPFEFGIYSNGLATKVKSDKFKLDKNATYGIPVFTDADGNNKFELWVSFPQKQKFLFSEITPITTLSLIFTLIIIIAYTSALNQSIKQRQISEIKTDFINNMTHEFKTPIATINLALDAIKNPKIIDDKEKVTRYLQMIRDENKRMHAQVENVLRISKLEKKELDISKEPMDVHEIIEDAIEHVNLIIEDRQGKITTHFKANRGITLLNDVHFTNVIVNILDNAIKYSPDAPVVDIYTENAKDFILIKIKDHGAGMSKVAQKRIFEKFYREHTGDLHNVKGHGLGLAYVKRIIDDHNGQIYVESEKGKGSTFNIKLPLIN</sequence>
<dbReference type="GO" id="GO:0000156">
    <property type="term" value="F:phosphorelay response regulator activity"/>
    <property type="evidence" value="ECO:0007669"/>
    <property type="project" value="TreeGrafter"/>
</dbReference>
<protein>
    <recommendedName>
        <fullName evidence="2">histidine kinase</fullName>
        <ecNumber evidence="2">2.7.13.3</ecNumber>
    </recommendedName>
</protein>
<dbReference type="EMBL" id="CP020919">
    <property type="protein sequence ID" value="AWG27367.1"/>
    <property type="molecule type" value="Genomic_DNA"/>
</dbReference>
<dbReference type="EC" id="2.7.13.3" evidence="2"/>
<dbReference type="FunFam" id="3.30.565.10:FF:000006">
    <property type="entry name" value="Sensor histidine kinase WalK"/>
    <property type="match status" value="1"/>
</dbReference>
<dbReference type="PROSITE" id="PS50109">
    <property type="entry name" value="HIS_KIN"/>
    <property type="match status" value="1"/>
</dbReference>
<evidence type="ECO:0000256" key="4">
    <source>
        <dbReference type="ARBA" id="ARBA00022679"/>
    </source>
</evidence>
<dbReference type="AlphaFoldDB" id="A0A2S1LUD4"/>